<protein>
    <submittedName>
        <fullName evidence="1">DUF4365 domain-containing protein</fullName>
    </submittedName>
</protein>
<name>A0ABS7V4Y1_LEUGE</name>
<gene>
    <name evidence="1" type="ORF">KIJ07_07080</name>
</gene>
<evidence type="ECO:0000313" key="1">
    <source>
        <dbReference type="EMBL" id="MBZ6000163.1"/>
    </source>
</evidence>
<dbReference type="RefSeq" id="WP_224155140.1">
    <property type="nucleotide sequence ID" value="NZ_JAHBFR010000001.1"/>
</dbReference>
<dbReference type="EMBL" id="JAHBFX010000009">
    <property type="protein sequence ID" value="MBZ6000163.1"/>
    <property type="molecule type" value="Genomic_DNA"/>
</dbReference>
<organism evidence="1 2">
    <name type="scientific">Leuconostoc gelidum subsp. gelidum</name>
    <dbReference type="NCBI Taxonomy" id="1607839"/>
    <lineage>
        <taxon>Bacteria</taxon>
        <taxon>Bacillati</taxon>
        <taxon>Bacillota</taxon>
        <taxon>Bacilli</taxon>
        <taxon>Lactobacillales</taxon>
        <taxon>Lactobacillaceae</taxon>
        <taxon>Leuconostoc</taxon>
        <taxon>Leuconostoc gelidum group</taxon>
    </lineage>
</organism>
<sequence length="594" mass="68677">MTDQQIIEQRAVSEVARILSSDIRLRPEINISDKIPYVDGGIFVYKSGKRNNECLDFQVPVQVKGTEKKAFDSHPKFSFKKDMLEYYERNSGILFFVVSETTPYTTYYRNFSPTQAKQILKSLKKQNKNQKSITLNLTRVDQKDIWKIVTSSHYLSEVFNSQARIVNVNAVDNLKNVSVTIPVGETIQTALKKEQYIISGLLQDQRVIVDTVDIINISIHKVINVSTIFPNDHIEPSSLEWTSETSFRIVIGKFITVIFSIDTKRFDINWDFNSSSDRDWQLYYDKLNAFKAMLEKRQLNFKSDVFNDGSTTLHFSFSKKINETLKDVYSKLENIKRIIWLENILGKSYATQALDITSQNVLNKLLELYPSVDFNQDVPFLLHETIMGDNYYLTYENHELKNVFSNDSPFRTNHVTISNTEDKTMFTKGNPLALIKDKLWTIPNYSTSIVLENFIHPLKSIPSWYEGEVNNLVLSYIEAFDHTQNNDWLQSALKILKFDILTNQELVQINTAQICIRQLDGDIRPVSNSLYNIMQNSPEAQYRAAAALMLNIIAVFSVNWRQMSVDEKKGISEYPLMKLAYGKIKEIIDSDKYD</sequence>
<proteinExistence type="predicted"/>
<evidence type="ECO:0000313" key="2">
    <source>
        <dbReference type="Proteomes" id="UP000705994"/>
    </source>
</evidence>
<accession>A0ABS7V4Y1</accession>
<keyword evidence="2" id="KW-1185">Reference proteome</keyword>
<comment type="caution">
    <text evidence="1">The sequence shown here is derived from an EMBL/GenBank/DDBJ whole genome shotgun (WGS) entry which is preliminary data.</text>
</comment>
<reference evidence="1 2" key="1">
    <citation type="submission" date="2021-05" db="EMBL/GenBank/DDBJ databases">
        <title>Pangenome of Leuconostoc gelidum warrants species status for Leuconostoc gelidum subsp. gasicomitatum.</title>
        <authorList>
            <person name="Johansson P."/>
            <person name="Sade E."/>
            <person name="Hultman J."/>
            <person name="Auvinen P."/>
            <person name="Bjorkroth J."/>
        </authorList>
    </citation>
    <scope>NUCLEOTIDE SEQUENCE [LARGE SCALE GENOMIC DNA]</scope>
    <source>
        <strain evidence="1 2">AMKR21</strain>
    </source>
</reference>
<dbReference type="Proteomes" id="UP000705994">
    <property type="component" value="Unassembled WGS sequence"/>
</dbReference>